<dbReference type="PRINTS" id="PR00081">
    <property type="entry name" value="GDHRDH"/>
</dbReference>
<dbReference type="Proteomes" id="UP000272117">
    <property type="component" value="Unassembled WGS sequence"/>
</dbReference>
<dbReference type="AlphaFoldDB" id="A0A3M9MNB3"/>
<dbReference type="Pfam" id="PF00106">
    <property type="entry name" value="adh_short"/>
    <property type="match status" value="1"/>
</dbReference>
<evidence type="ECO:0000259" key="3">
    <source>
        <dbReference type="SMART" id="SM00822"/>
    </source>
</evidence>
<protein>
    <submittedName>
        <fullName evidence="4">SDR family oxidoreductase</fullName>
    </submittedName>
</protein>
<keyword evidence="2" id="KW-0560">Oxidoreductase</keyword>
<dbReference type="GO" id="GO:0016491">
    <property type="term" value="F:oxidoreductase activity"/>
    <property type="evidence" value="ECO:0007669"/>
    <property type="project" value="UniProtKB-KW"/>
</dbReference>
<gene>
    <name evidence="4" type="ORF">EFB08_09625</name>
</gene>
<dbReference type="PANTHER" id="PTHR44196:SF1">
    <property type="entry name" value="DEHYDROGENASE_REDUCTASE SDR FAMILY MEMBER 7B"/>
    <property type="match status" value="1"/>
</dbReference>
<dbReference type="OrthoDB" id="822355at2"/>
<reference evidence="4 5" key="1">
    <citation type="submission" date="2018-11" db="EMBL/GenBank/DDBJ databases">
        <title>Rufibacter latericius sp. nov., isolated from water in Baiyang Lake.</title>
        <authorList>
            <person name="Yang Y."/>
        </authorList>
    </citation>
    <scope>NUCLEOTIDE SEQUENCE [LARGE SCALE GENOMIC DNA]</scope>
    <source>
        <strain evidence="4 5">R-22-1c-1</strain>
    </source>
</reference>
<keyword evidence="5" id="KW-1185">Reference proteome</keyword>
<dbReference type="EMBL" id="RJJD01000005">
    <property type="protein sequence ID" value="RNI27030.1"/>
    <property type="molecule type" value="Genomic_DNA"/>
</dbReference>
<dbReference type="InterPro" id="IPR002347">
    <property type="entry name" value="SDR_fam"/>
</dbReference>
<proteinExistence type="inferred from homology"/>
<evidence type="ECO:0000256" key="1">
    <source>
        <dbReference type="ARBA" id="ARBA00006484"/>
    </source>
</evidence>
<dbReference type="GO" id="GO:0016020">
    <property type="term" value="C:membrane"/>
    <property type="evidence" value="ECO:0007669"/>
    <property type="project" value="TreeGrafter"/>
</dbReference>
<evidence type="ECO:0000313" key="5">
    <source>
        <dbReference type="Proteomes" id="UP000272117"/>
    </source>
</evidence>
<dbReference type="PANTHER" id="PTHR44196">
    <property type="entry name" value="DEHYDROGENASE/REDUCTASE SDR FAMILY MEMBER 7B"/>
    <property type="match status" value="1"/>
</dbReference>
<dbReference type="SUPFAM" id="SSF51735">
    <property type="entry name" value="NAD(P)-binding Rossmann-fold domains"/>
    <property type="match status" value="1"/>
</dbReference>
<dbReference type="InterPro" id="IPR057326">
    <property type="entry name" value="KR_dom"/>
</dbReference>
<dbReference type="InterPro" id="IPR036291">
    <property type="entry name" value="NAD(P)-bd_dom_sf"/>
</dbReference>
<dbReference type="PROSITE" id="PS00061">
    <property type="entry name" value="ADH_SHORT"/>
    <property type="match status" value="1"/>
</dbReference>
<dbReference type="InterPro" id="IPR020904">
    <property type="entry name" value="Sc_DH/Rdtase_CS"/>
</dbReference>
<dbReference type="CDD" id="cd05332">
    <property type="entry name" value="11beta-HSD1_like_SDR_c"/>
    <property type="match status" value="1"/>
</dbReference>
<organism evidence="4 5">
    <name type="scientific">Rufibacter latericius</name>
    <dbReference type="NCBI Taxonomy" id="2487040"/>
    <lineage>
        <taxon>Bacteria</taxon>
        <taxon>Pseudomonadati</taxon>
        <taxon>Bacteroidota</taxon>
        <taxon>Cytophagia</taxon>
        <taxon>Cytophagales</taxon>
        <taxon>Hymenobacteraceae</taxon>
        <taxon>Rufibacter</taxon>
    </lineage>
</organism>
<comment type="similarity">
    <text evidence="1">Belongs to the short-chain dehydrogenases/reductases (SDR) family.</text>
</comment>
<dbReference type="NCBIfam" id="NF004825">
    <property type="entry name" value="PRK06181.1"/>
    <property type="match status" value="1"/>
</dbReference>
<sequence length="289" mass="31147">MPSQPFKGKVVWITGASSGIGAALALALSSQGALLLLSARNVENLEKVKANCTNPDLVTVLPADMAEIDSLPEIAAQAWSVHDKIDYVFLNAGFAVRDRIINTEVELIKKVMDVNFFSAVVLTKALLPLMKARASGHFVVTSSLSGKYGIPQLGAYSASKHALHGFFDSLRAELETDEIKITLVIPGLVKTDISVKALKGDGSAYGKMQESISRGISPEACAKGIIQAVANGKNEVLIGGSEIASVWVKRLFPGLFSYLIRKHPLQKLRKLGVLKKRSSQETNDTFERT</sequence>
<dbReference type="Gene3D" id="3.40.50.720">
    <property type="entry name" value="NAD(P)-binding Rossmann-like Domain"/>
    <property type="match status" value="1"/>
</dbReference>
<name>A0A3M9MNB3_9BACT</name>
<comment type="caution">
    <text evidence="4">The sequence shown here is derived from an EMBL/GenBank/DDBJ whole genome shotgun (WGS) entry which is preliminary data.</text>
</comment>
<evidence type="ECO:0000256" key="2">
    <source>
        <dbReference type="ARBA" id="ARBA00023002"/>
    </source>
</evidence>
<dbReference type="RefSeq" id="WP_123127036.1">
    <property type="nucleotide sequence ID" value="NZ_RJJD01000005.1"/>
</dbReference>
<feature type="domain" description="Ketoreductase" evidence="3">
    <location>
        <begin position="9"/>
        <end position="192"/>
    </location>
</feature>
<accession>A0A3M9MNB3</accession>
<dbReference type="SMART" id="SM00822">
    <property type="entry name" value="PKS_KR"/>
    <property type="match status" value="1"/>
</dbReference>
<evidence type="ECO:0000313" key="4">
    <source>
        <dbReference type="EMBL" id="RNI27030.1"/>
    </source>
</evidence>